<keyword evidence="2" id="KW-1185">Reference proteome</keyword>
<protein>
    <submittedName>
        <fullName evidence="1">Adenylate cyclase type 10</fullName>
    </submittedName>
</protein>
<sequence>MVDGAAGHTSFSAVGSAYKGQLHWNLISRITRAQWEKSMASCCLGIVMQHRLEYNQMEIWDTEDYFTLLTEHAIRGLMLLGAPHPRMVLASQTTPPWWAKLVPCLAPNTEDELAGWQAGVVLQDQEVTEIRDILLVLIIAAEHYSQQQDASEYTRLLTFCKRICKPPADGLDFGVAGPILGQRESASLGQEAAQQVVPGPELSRAVLGMRRFPGPLQRL</sequence>
<gene>
    <name evidence="1" type="ORF">HaLaN_30897</name>
</gene>
<name>A0A6A0AGR3_HAELA</name>
<evidence type="ECO:0000313" key="1">
    <source>
        <dbReference type="EMBL" id="GFH31785.1"/>
    </source>
</evidence>
<evidence type="ECO:0000313" key="2">
    <source>
        <dbReference type="Proteomes" id="UP000485058"/>
    </source>
</evidence>
<organism evidence="1 2">
    <name type="scientific">Haematococcus lacustris</name>
    <name type="common">Green alga</name>
    <name type="synonym">Haematococcus pluvialis</name>
    <dbReference type="NCBI Taxonomy" id="44745"/>
    <lineage>
        <taxon>Eukaryota</taxon>
        <taxon>Viridiplantae</taxon>
        <taxon>Chlorophyta</taxon>
        <taxon>core chlorophytes</taxon>
        <taxon>Chlorophyceae</taxon>
        <taxon>CS clade</taxon>
        <taxon>Chlamydomonadales</taxon>
        <taxon>Haematococcaceae</taxon>
        <taxon>Haematococcus</taxon>
    </lineage>
</organism>
<comment type="caution">
    <text evidence="1">The sequence shown here is derived from an EMBL/GenBank/DDBJ whole genome shotgun (WGS) entry which is preliminary data.</text>
</comment>
<reference evidence="1 2" key="1">
    <citation type="submission" date="2020-02" db="EMBL/GenBank/DDBJ databases">
        <title>Draft genome sequence of Haematococcus lacustris strain NIES-144.</title>
        <authorList>
            <person name="Morimoto D."/>
            <person name="Nakagawa S."/>
            <person name="Yoshida T."/>
            <person name="Sawayama S."/>
        </authorList>
    </citation>
    <scope>NUCLEOTIDE SEQUENCE [LARGE SCALE GENOMIC DNA]</scope>
    <source>
        <strain evidence="1 2">NIES-144</strain>
    </source>
</reference>
<dbReference type="AlphaFoldDB" id="A0A6A0AGR3"/>
<accession>A0A6A0AGR3</accession>
<dbReference type="EMBL" id="BLLF01005945">
    <property type="protein sequence ID" value="GFH31785.1"/>
    <property type="molecule type" value="Genomic_DNA"/>
</dbReference>
<dbReference type="Proteomes" id="UP000485058">
    <property type="component" value="Unassembled WGS sequence"/>
</dbReference>
<proteinExistence type="predicted"/>